<dbReference type="OrthoDB" id="16869at2759"/>
<evidence type="ECO:0000313" key="8">
    <source>
        <dbReference type="Proteomes" id="UP000695562"/>
    </source>
</evidence>
<evidence type="ECO:0000256" key="6">
    <source>
        <dbReference type="SAM" id="Phobius"/>
    </source>
</evidence>
<dbReference type="EMBL" id="AJWJ01000068">
    <property type="protein sequence ID" value="KAF2076230.1"/>
    <property type="molecule type" value="Genomic_DNA"/>
</dbReference>
<protein>
    <submittedName>
        <fullName evidence="7">Uncharacterized protein</fullName>
    </submittedName>
</protein>
<sequence>MLSIGSKIGMGVGASFLPESSVLKNFAKYISMGTGAILILLSILSIFWGHYIIGPICIALGGLMLVLEFAVPFLAQFNFFIIIFDYKVRGPMYILFCIPAFFSVFSIAGGLGCIASGALYAVLGFVKNEKPEVPQYQSQNDIEQGHGGKKKSSLASHDQEY</sequence>
<keyword evidence="8" id="KW-1185">Reference proteome</keyword>
<organism evidence="7 8">
    <name type="scientific">Polysphondylium violaceum</name>
    <dbReference type="NCBI Taxonomy" id="133409"/>
    <lineage>
        <taxon>Eukaryota</taxon>
        <taxon>Amoebozoa</taxon>
        <taxon>Evosea</taxon>
        <taxon>Eumycetozoa</taxon>
        <taxon>Dictyostelia</taxon>
        <taxon>Dictyosteliales</taxon>
        <taxon>Dictyosteliaceae</taxon>
        <taxon>Polysphondylium</taxon>
    </lineage>
</organism>
<gene>
    <name evidence="7" type="ORF">CYY_002471</name>
</gene>
<comment type="subcellular location">
    <subcellularLocation>
        <location evidence="1">Membrane</location>
        <topology evidence="1">Multi-pass membrane protein</topology>
    </subcellularLocation>
</comment>
<evidence type="ECO:0000256" key="4">
    <source>
        <dbReference type="ARBA" id="ARBA00023136"/>
    </source>
</evidence>
<feature type="transmembrane region" description="Helical" evidence="6">
    <location>
        <begin position="93"/>
        <end position="123"/>
    </location>
</feature>
<dbReference type="Proteomes" id="UP000695562">
    <property type="component" value="Unassembled WGS sequence"/>
</dbReference>
<keyword evidence="4 6" id="KW-0472">Membrane</keyword>
<evidence type="ECO:0000256" key="2">
    <source>
        <dbReference type="ARBA" id="ARBA00022692"/>
    </source>
</evidence>
<accession>A0A8J4V0T5</accession>
<name>A0A8J4V0T5_9MYCE</name>
<feature type="region of interest" description="Disordered" evidence="5">
    <location>
        <begin position="134"/>
        <end position="161"/>
    </location>
</feature>
<evidence type="ECO:0000256" key="1">
    <source>
        <dbReference type="ARBA" id="ARBA00004141"/>
    </source>
</evidence>
<feature type="transmembrane region" description="Helical" evidence="6">
    <location>
        <begin position="58"/>
        <end position="81"/>
    </location>
</feature>
<dbReference type="AlphaFoldDB" id="A0A8J4V0T5"/>
<evidence type="ECO:0000256" key="5">
    <source>
        <dbReference type="SAM" id="MobiDB-lite"/>
    </source>
</evidence>
<feature type="transmembrane region" description="Helical" evidence="6">
    <location>
        <begin position="29"/>
        <end position="52"/>
    </location>
</feature>
<evidence type="ECO:0000313" key="7">
    <source>
        <dbReference type="EMBL" id="KAF2076230.1"/>
    </source>
</evidence>
<dbReference type="Pfam" id="PF08507">
    <property type="entry name" value="COPI_assoc"/>
    <property type="match status" value="1"/>
</dbReference>
<comment type="caution">
    <text evidence="7">The sequence shown here is derived from an EMBL/GenBank/DDBJ whole genome shotgun (WGS) entry which is preliminary data.</text>
</comment>
<keyword evidence="2 6" id="KW-0812">Transmembrane</keyword>
<dbReference type="GO" id="GO:0016020">
    <property type="term" value="C:membrane"/>
    <property type="evidence" value="ECO:0007669"/>
    <property type="project" value="UniProtKB-SubCell"/>
</dbReference>
<evidence type="ECO:0000256" key="3">
    <source>
        <dbReference type="ARBA" id="ARBA00022989"/>
    </source>
</evidence>
<keyword evidence="3 6" id="KW-1133">Transmembrane helix</keyword>
<reference evidence="7" key="1">
    <citation type="submission" date="2020-01" db="EMBL/GenBank/DDBJ databases">
        <title>Development of genomics and gene disruption for Polysphondylium violaceum indicates a role for the polyketide synthase stlB in stalk morphogenesis.</title>
        <authorList>
            <person name="Narita B."/>
            <person name="Kawabe Y."/>
            <person name="Kin K."/>
            <person name="Saito T."/>
            <person name="Gibbs R."/>
            <person name="Kuspa A."/>
            <person name="Muzny D."/>
            <person name="Queller D."/>
            <person name="Richards S."/>
            <person name="Strassman J."/>
            <person name="Sucgang R."/>
            <person name="Worley K."/>
            <person name="Schaap P."/>
        </authorList>
    </citation>
    <scope>NUCLEOTIDE SEQUENCE</scope>
    <source>
        <strain evidence="7">QSvi11</strain>
    </source>
</reference>
<dbReference type="InterPro" id="IPR013714">
    <property type="entry name" value="Golgi_TVP15"/>
</dbReference>
<proteinExistence type="predicted"/>